<feature type="region of interest" description="Disordered" evidence="1">
    <location>
        <begin position="1"/>
        <end position="53"/>
    </location>
</feature>
<organism evidence="2 3">
    <name type="scientific">Tetracentron sinense</name>
    <name type="common">Spur-leaf</name>
    <dbReference type="NCBI Taxonomy" id="13715"/>
    <lineage>
        <taxon>Eukaryota</taxon>
        <taxon>Viridiplantae</taxon>
        <taxon>Streptophyta</taxon>
        <taxon>Embryophyta</taxon>
        <taxon>Tracheophyta</taxon>
        <taxon>Spermatophyta</taxon>
        <taxon>Magnoliopsida</taxon>
        <taxon>Trochodendrales</taxon>
        <taxon>Trochodendraceae</taxon>
        <taxon>Tetracentron</taxon>
    </lineage>
</organism>
<dbReference type="AlphaFoldDB" id="A0A834ZB23"/>
<comment type="caution">
    <text evidence="2">The sequence shown here is derived from an EMBL/GenBank/DDBJ whole genome shotgun (WGS) entry which is preliminary data.</text>
</comment>
<feature type="compositionally biased region" description="Basic and acidic residues" evidence="1">
    <location>
        <begin position="25"/>
        <end position="39"/>
    </location>
</feature>
<evidence type="ECO:0008006" key="4">
    <source>
        <dbReference type="Google" id="ProtNLM"/>
    </source>
</evidence>
<proteinExistence type="predicted"/>
<protein>
    <recommendedName>
        <fullName evidence="4">Protein BIC1</fullName>
    </recommendedName>
</protein>
<dbReference type="EMBL" id="JABCRI010000007">
    <property type="protein sequence ID" value="KAF8403287.1"/>
    <property type="molecule type" value="Genomic_DNA"/>
</dbReference>
<evidence type="ECO:0000256" key="1">
    <source>
        <dbReference type="SAM" id="MobiDB-lite"/>
    </source>
</evidence>
<reference evidence="2 3" key="1">
    <citation type="submission" date="2020-04" db="EMBL/GenBank/DDBJ databases">
        <title>Plant Genome Project.</title>
        <authorList>
            <person name="Zhang R.-G."/>
        </authorList>
    </citation>
    <scope>NUCLEOTIDE SEQUENCE [LARGE SCALE GENOMIC DNA]</scope>
    <source>
        <strain evidence="2">YNK0</strain>
        <tissue evidence="2">Leaf</tissue>
    </source>
</reference>
<keyword evidence="3" id="KW-1185">Reference proteome</keyword>
<dbReference type="PANTHER" id="PTHR34207">
    <property type="entry name" value="PROTEIN BIC1"/>
    <property type="match status" value="1"/>
</dbReference>
<dbReference type="InterPro" id="IPR040374">
    <property type="entry name" value="BIC"/>
</dbReference>
<dbReference type="PANTHER" id="PTHR34207:SF2">
    <property type="entry name" value="PROTEIN BIC1"/>
    <property type="match status" value="1"/>
</dbReference>
<evidence type="ECO:0000313" key="2">
    <source>
        <dbReference type="EMBL" id="KAF8403287.1"/>
    </source>
</evidence>
<evidence type="ECO:0000313" key="3">
    <source>
        <dbReference type="Proteomes" id="UP000655225"/>
    </source>
</evidence>
<dbReference type="GO" id="GO:0009785">
    <property type="term" value="P:blue light signaling pathway"/>
    <property type="evidence" value="ECO:0007669"/>
    <property type="project" value="InterPro"/>
</dbReference>
<dbReference type="CDD" id="cd22645">
    <property type="entry name" value="BIC1_CID"/>
    <property type="match status" value="1"/>
</dbReference>
<gene>
    <name evidence="2" type="ORF">HHK36_011389</name>
</gene>
<sequence>MKGTKNMVHRNFTKSGIGSPVVPSEPKKTNQSARDDHDALQGTSLNTHDQQDHDRVGIILQGQCLAPVDVAKETVNSTGDSGRERLKRHRTEVAGRVWIPEIWGQEELLKDWIDCSAFDAPLVPGGIISARAALVEEGRRANSSGEDDIDE</sequence>
<name>A0A834ZB23_TETSI</name>
<accession>A0A834ZB23</accession>
<dbReference type="Proteomes" id="UP000655225">
    <property type="component" value="Unassembled WGS sequence"/>
</dbReference>
<dbReference type="OrthoDB" id="672067at2759"/>